<sequence>MTISIRDVVDSFEYLFDSFYRKEFIKTHRFNKGNERELLPLVRWYLLGRYDDLVYPEFKSRLQGSPTGNGYIDFVIDDIAVEFAVRTASAPKAAISASVQTTEMKKLMKYDGKALLVLFDFSATPYTEPEINDFRYIPSLGKGNHKCSAFNLAYFYVASRRPFETGKISKNIRIY</sequence>
<gene>
    <name evidence="1" type="ORF">DUU06_16420</name>
</gene>
<protein>
    <submittedName>
        <fullName evidence="1">Uncharacterized protein</fullName>
    </submittedName>
</protein>
<reference evidence="1" key="1">
    <citation type="submission" date="2018-07" db="EMBL/GenBank/DDBJ databases">
        <authorList>
            <person name="Ashton P.M."/>
            <person name="Dallman T."/>
            <person name="Nair S."/>
            <person name="De Pinna E."/>
            <person name="Peters T."/>
            <person name="Grant K."/>
        </authorList>
    </citation>
    <scope>NUCLEOTIDE SEQUENCE</scope>
    <source>
        <strain evidence="1">245081</strain>
    </source>
</reference>
<comment type="caution">
    <text evidence="1">The sequence shown here is derived from an EMBL/GenBank/DDBJ whole genome shotgun (WGS) entry which is preliminary data.</text>
</comment>
<proteinExistence type="predicted"/>
<name>A0A5V0B9P4_SALEN</name>
<dbReference type="AlphaFoldDB" id="A0A5V0B9P4"/>
<organism evidence="1">
    <name type="scientific">Salmonella enteritidis</name>
    <dbReference type="NCBI Taxonomy" id="149539"/>
    <lineage>
        <taxon>Bacteria</taxon>
        <taxon>Pseudomonadati</taxon>
        <taxon>Pseudomonadota</taxon>
        <taxon>Gammaproteobacteria</taxon>
        <taxon>Enterobacterales</taxon>
        <taxon>Enterobacteriaceae</taxon>
        <taxon>Salmonella</taxon>
    </lineage>
</organism>
<dbReference type="EMBL" id="AAGVVM010000032">
    <property type="protein sequence ID" value="EBS5459247.1"/>
    <property type="molecule type" value="Genomic_DNA"/>
</dbReference>
<evidence type="ECO:0000313" key="1">
    <source>
        <dbReference type="EMBL" id="EBS5459247.1"/>
    </source>
</evidence>
<accession>A0A5V0B9P4</accession>